<name>A0A4Z1BEL7_9FLAO</name>
<evidence type="ECO:0000313" key="8">
    <source>
        <dbReference type="EMBL" id="TGN26177.1"/>
    </source>
</evidence>
<protein>
    <submittedName>
        <fullName evidence="8">Putative sulfate exporter family transporter</fullName>
    </submittedName>
</protein>
<evidence type="ECO:0000256" key="3">
    <source>
        <dbReference type="ARBA" id="ARBA00022475"/>
    </source>
</evidence>
<feature type="transmembrane region" description="Helical" evidence="7">
    <location>
        <begin position="53"/>
        <end position="71"/>
    </location>
</feature>
<comment type="caution">
    <text evidence="8">The sequence shown here is derived from an EMBL/GenBank/DDBJ whole genome shotgun (WGS) entry which is preliminary data.</text>
</comment>
<dbReference type="PANTHER" id="PTHR30106:SF1">
    <property type="entry name" value="UPF0324 MEMBRANE PROTEIN FN0533"/>
    <property type="match status" value="1"/>
</dbReference>
<evidence type="ECO:0000256" key="6">
    <source>
        <dbReference type="ARBA" id="ARBA00023136"/>
    </source>
</evidence>
<keyword evidence="4 7" id="KW-0812">Transmembrane</keyword>
<feature type="transmembrane region" description="Helical" evidence="7">
    <location>
        <begin position="285"/>
        <end position="305"/>
    </location>
</feature>
<feature type="transmembrane region" description="Helical" evidence="7">
    <location>
        <begin position="6"/>
        <end position="32"/>
    </location>
</feature>
<evidence type="ECO:0000256" key="7">
    <source>
        <dbReference type="SAM" id="Phobius"/>
    </source>
</evidence>
<evidence type="ECO:0000256" key="1">
    <source>
        <dbReference type="ARBA" id="ARBA00004651"/>
    </source>
</evidence>
<feature type="transmembrane region" description="Helical" evidence="7">
    <location>
        <begin position="77"/>
        <end position="99"/>
    </location>
</feature>
<reference evidence="8 9" key="1">
    <citation type="submission" date="2019-03" db="EMBL/GenBank/DDBJ databases">
        <title>Empedobacter tilapiae sp. nov., isolated from an intestine of Nile tilapia Oreochromis niloticus.</title>
        <authorList>
            <person name="Kim Y.-O."/>
            <person name="Yoon J.-H."/>
        </authorList>
    </citation>
    <scope>NUCLEOTIDE SEQUENCE [LARGE SCALE GENOMIC DNA]</scope>
    <source>
        <strain evidence="8 9">MRS2</strain>
    </source>
</reference>
<feature type="transmembrane region" description="Helical" evidence="7">
    <location>
        <begin position="227"/>
        <end position="244"/>
    </location>
</feature>
<sequence>MKQMIARIVYFGLLLFTFFPFVESSVALLLGIGYGLIFQNEFGEISKRYSKKLLNIAIIGLGLGLNLHEAVSVSKDGFFLTFISVLSVFTLGFVFYRLLKINKDTSLLITSGTAICGGSAIATISSVLQPKANQITIAMAVVFVLNAIALMIFPFIGHYFQLSQYQFGLWSAIAIHDTSSVVGAAKQYGEQALEVATTVKLSRTLWIFPLALLIGYFNKKENSSYKFPYFIIGFIATMLIATYFPQGEKVYHILQGISKQLMVVALFMIGSLINLQSIKQAGFKTLSYGTLLWIFISILSLVLVLNCF</sequence>
<evidence type="ECO:0000256" key="5">
    <source>
        <dbReference type="ARBA" id="ARBA00022989"/>
    </source>
</evidence>
<evidence type="ECO:0000256" key="2">
    <source>
        <dbReference type="ARBA" id="ARBA00007977"/>
    </source>
</evidence>
<comment type="subcellular location">
    <subcellularLocation>
        <location evidence="1">Cell membrane</location>
        <topology evidence="1">Multi-pass membrane protein</topology>
    </subcellularLocation>
</comment>
<dbReference type="Pfam" id="PF03601">
    <property type="entry name" value="Cons_hypoth698"/>
    <property type="match status" value="1"/>
</dbReference>
<dbReference type="EMBL" id="SRPE01000008">
    <property type="protein sequence ID" value="TGN26177.1"/>
    <property type="molecule type" value="Genomic_DNA"/>
</dbReference>
<feature type="transmembrane region" description="Helical" evidence="7">
    <location>
        <begin position="250"/>
        <end position="273"/>
    </location>
</feature>
<evidence type="ECO:0000313" key="9">
    <source>
        <dbReference type="Proteomes" id="UP000297998"/>
    </source>
</evidence>
<dbReference type="InterPro" id="IPR018383">
    <property type="entry name" value="UPF0324_pro"/>
</dbReference>
<evidence type="ECO:0000256" key="4">
    <source>
        <dbReference type="ARBA" id="ARBA00022692"/>
    </source>
</evidence>
<keyword evidence="3" id="KW-1003">Cell membrane</keyword>
<gene>
    <name evidence="8" type="ORF">E4J94_12220</name>
</gene>
<keyword evidence="5 7" id="KW-1133">Transmembrane helix</keyword>
<dbReference type="AlphaFoldDB" id="A0A4Z1BEL7"/>
<dbReference type="Proteomes" id="UP000297998">
    <property type="component" value="Unassembled WGS sequence"/>
</dbReference>
<keyword evidence="9" id="KW-1185">Reference proteome</keyword>
<feature type="transmembrane region" description="Helical" evidence="7">
    <location>
        <begin position="106"/>
        <end position="128"/>
    </location>
</feature>
<organism evidence="8 9">
    <name type="scientific">Empedobacter tilapiae</name>
    <dbReference type="NCBI Taxonomy" id="2491114"/>
    <lineage>
        <taxon>Bacteria</taxon>
        <taxon>Pseudomonadati</taxon>
        <taxon>Bacteroidota</taxon>
        <taxon>Flavobacteriia</taxon>
        <taxon>Flavobacteriales</taxon>
        <taxon>Weeksellaceae</taxon>
        <taxon>Empedobacter</taxon>
    </lineage>
</organism>
<keyword evidence="6 7" id="KW-0472">Membrane</keyword>
<dbReference type="PANTHER" id="PTHR30106">
    <property type="entry name" value="INNER MEMBRANE PROTEIN YEIH-RELATED"/>
    <property type="match status" value="1"/>
</dbReference>
<feature type="transmembrane region" description="Helical" evidence="7">
    <location>
        <begin position="134"/>
        <end position="156"/>
    </location>
</feature>
<accession>A0A4Z1BEL7</accession>
<dbReference type="GO" id="GO:0005886">
    <property type="term" value="C:plasma membrane"/>
    <property type="evidence" value="ECO:0007669"/>
    <property type="project" value="UniProtKB-SubCell"/>
</dbReference>
<dbReference type="OrthoDB" id="9811391at2"/>
<proteinExistence type="inferred from homology"/>
<comment type="similarity">
    <text evidence="2">Belongs to the UPF0324 family.</text>
</comment>